<evidence type="ECO:0000256" key="1">
    <source>
        <dbReference type="SAM" id="MobiDB-lite"/>
    </source>
</evidence>
<gene>
    <name evidence="2" type="ORF">CC86DRAFT_374358</name>
</gene>
<feature type="region of interest" description="Disordered" evidence="1">
    <location>
        <begin position="1"/>
        <end position="22"/>
    </location>
</feature>
<name>A0A6A6ZKC4_9PLEO</name>
<evidence type="ECO:0000313" key="3">
    <source>
        <dbReference type="Proteomes" id="UP000799424"/>
    </source>
</evidence>
<accession>A0A6A6ZKC4</accession>
<feature type="compositionally biased region" description="Polar residues" evidence="1">
    <location>
        <begin position="1"/>
        <end position="14"/>
    </location>
</feature>
<dbReference type="AlphaFoldDB" id="A0A6A6ZKC4"/>
<sequence length="129" mass="14315">MLTRSQSHPNLTTTISHSSHLPIPHPHIDRAHLSALLTSFLQHMFAPASCQACTSSKPCWTDSSAADYKCRIIVDDEFVLLEDNEEEEQDGGPLCREATIASWKMGGGKMPTMLGERRRRGSVHCYGGY</sequence>
<reference evidence="2" key="1">
    <citation type="journal article" date="2020" name="Stud. Mycol.">
        <title>101 Dothideomycetes genomes: a test case for predicting lifestyles and emergence of pathogens.</title>
        <authorList>
            <person name="Haridas S."/>
            <person name="Albert R."/>
            <person name="Binder M."/>
            <person name="Bloem J."/>
            <person name="Labutti K."/>
            <person name="Salamov A."/>
            <person name="Andreopoulos B."/>
            <person name="Baker S."/>
            <person name="Barry K."/>
            <person name="Bills G."/>
            <person name="Bluhm B."/>
            <person name="Cannon C."/>
            <person name="Castanera R."/>
            <person name="Culley D."/>
            <person name="Daum C."/>
            <person name="Ezra D."/>
            <person name="Gonzalez J."/>
            <person name="Henrissat B."/>
            <person name="Kuo A."/>
            <person name="Liang C."/>
            <person name="Lipzen A."/>
            <person name="Lutzoni F."/>
            <person name="Magnuson J."/>
            <person name="Mondo S."/>
            <person name="Nolan M."/>
            <person name="Ohm R."/>
            <person name="Pangilinan J."/>
            <person name="Park H.-J."/>
            <person name="Ramirez L."/>
            <person name="Alfaro M."/>
            <person name="Sun H."/>
            <person name="Tritt A."/>
            <person name="Yoshinaga Y."/>
            <person name="Zwiers L.-H."/>
            <person name="Turgeon B."/>
            <person name="Goodwin S."/>
            <person name="Spatafora J."/>
            <person name="Crous P."/>
            <person name="Grigoriev I."/>
        </authorList>
    </citation>
    <scope>NUCLEOTIDE SEQUENCE</scope>
    <source>
        <strain evidence="2">CBS 113818</strain>
    </source>
</reference>
<organism evidence="2 3">
    <name type="scientific">Ophiobolus disseminans</name>
    <dbReference type="NCBI Taxonomy" id="1469910"/>
    <lineage>
        <taxon>Eukaryota</taxon>
        <taxon>Fungi</taxon>
        <taxon>Dikarya</taxon>
        <taxon>Ascomycota</taxon>
        <taxon>Pezizomycotina</taxon>
        <taxon>Dothideomycetes</taxon>
        <taxon>Pleosporomycetidae</taxon>
        <taxon>Pleosporales</taxon>
        <taxon>Pleosporineae</taxon>
        <taxon>Phaeosphaeriaceae</taxon>
        <taxon>Ophiobolus</taxon>
    </lineage>
</organism>
<keyword evidence="3" id="KW-1185">Reference proteome</keyword>
<evidence type="ECO:0000313" key="2">
    <source>
        <dbReference type="EMBL" id="KAF2820705.1"/>
    </source>
</evidence>
<proteinExistence type="predicted"/>
<dbReference type="EMBL" id="MU006240">
    <property type="protein sequence ID" value="KAF2820705.1"/>
    <property type="molecule type" value="Genomic_DNA"/>
</dbReference>
<protein>
    <submittedName>
        <fullName evidence="2">Uncharacterized protein</fullName>
    </submittedName>
</protein>
<dbReference type="Proteomes" id="UP000799424">
    <property type="component" value="Unassembled WGS sequence"/>
</dbReference>
<dbReference type="OrthoDB" id="3693541at2759"/>